<name>A0A2A2SD16_9SPHN</name>
<proteinExistence type="predicted"/>
<dbReference type="Proteomes" id="UP000218151">
    <property type="component" value="Unassembled WGS sequence"/>
</dbReference>
<gene>
    <name evidence="1" type="ORF">CKY28_13665</name>
</gene>
<organism evidence="1 2">
    <name type="scientific">Sphingomonas lenta</name>
    <dbReference type="NCBI Taxonomy" id="1141887"/>
    <lineage>
        <taxon>Bacteria</taxon>
        <taxon>Pseudomonadati</taxon>
        <taxon>Pseudomonadota</taxon>
        <taxon>Alphaproteobacteria</taxon>
        <taxon>Sphingomonadales</taxon>
        <taxon>Sphingomonadaceae</taxon>
        <taxon>Sphingomonas</taxon>
    </lineage>
</organism>
<dbReference type="AlphaFoldDB" id="A0A2A2SD16"/>
<accession>A0A2A2SD16</accession>
<dbReference type="RefSeq" id="WP_095998914.1">
    <property type="nucleotide sequence ID" value="NZ_NSLI01000004.1"/>
</dbReference>
<evidence type="ECO:0000313" key="2">
    <source>
        <dbReference type="Proteomes" id="UP000218151"/>
    </source>
</evidence>
<dbReference type="EMBL" id="NSLI01000004">
    <property type="protein sequence ID" value="PAX07090.1"/>
    <property type="molecule type" value="Genomic_DNA"/>
</dbReference>
<evidence type="ECO:0000313" key="1">
    <source>
        <dbReference type="EMBL" id="PAX07090.1"/>
    </source>
</evidence>
<protein>
    <submittedName>
        <fullName evidence="1">Uncharacterized protein</fullName>
    </submittedName>
</protein>
<keyword evidence="2" id="KW-1185">Reference proteome</keyword>
<comment type="caution">
    <text evidence="1">The sequence shown here is derived from an EMBL/GenBank/DDBJ whole genome shotgun (WGS) entry which is preliminary data.</text>
</comment>
<reference evidence="2" key="1">
    <citation type="submission" date="2017-09" db="EMBL/GenBank/DDBJ databases">
        <authorList>
            <person name="Feng G."/>
            <person name="Zhu H."/>
        </authorList>
    </citation>
    <scope>NUCLEOTIDE SEQUENCE [LARGE SCALE GENOMIC DNA]</scope>
    <source>
        <strain evidence="2">1PNM-20</strain>
    </source>
</reference>
<dbReference type="OrthoDB" id="7562638at2"/>
<sequence length="169" mass="17542">MLIAVLQVVAPILAPPPIVQVATPAPPPRIVARAALHHEPATRPFTVHVDVQAEGRTLWSGPLRVARGSGSTIRHEQSEPPETSCGVDAGYLRIRSTGLSINLSVAHHGDGAEALSATVRWTKPSGAGCPHLGGTRTVELTDVVRLAPGATVTLSGDGGLTARLRRSGD</sequence>